<keyword evidence="1" id="KW-0472">Membrane</keyword>
<dbReference type="EMBL" id="PEIB01000015">
    <property type="protein sequence ID" value="RXJ72814.1"/>
    <property type="molecule type" value="Genomic_DNA"/>
</dbReference>
<feature type="transmembrane region" description="Helical" evidence="1">
    <location>
        <begin position="34"/>
        <end position="53"/>
    </location>
</feature>
<sequence length="191" mass="21545">MRGNANFEWLFLVDAFITLPIVCLLCAENKKKAAIQILALCMLAVFIGSMIIPDSSKVVWPYLESLRLLSIPILVLFEVIAVVTVLIAIKAAMSRKQDIDIAIHHAVSKLFGTGNLAKLSALEVRVWTFFLMATRVKPEQFEGESHFTYHKKDHAHSNAFGFLMIMVLKRPSCILSFTMLGHRLPRTSLRF</sequence>
<evidence type="ECO:0000313" key="3">
    <source>
        <dbReference type="Proteomes" id="UP000290287"/>
    </source>
</evidence>
<reference evidence="2 3" key="1">
    <citation type="submission" date="2017-10" db="EMBL/GenBank/DDBJ databases">
        <title>Nyctiphanis sp. nov., isolated from the stomach of the euphausiid Nyctiphanes simplex (Hansen, 1911) in the Gulf of California.</title>
        <authorList>
            <person name="Gomez-Gil B."/>
            <person name="Aguilar-Mendez M."/>
            <person name="Lopez-Cortes A."/>
            <person name="Gomez-Gutierrez J."/>
            <person name="Roque A."/>
            <person name="Lang E."/>
            <person name="Gonzalez-Castillo A."/>
        </authorList>
    </citation>
    <scope>NUCLEOTIDE SEQUENCE [LARGE SCALE GENOMIC DNA]</scope>
    <source>
        <strain evidence="2 3">CAIM 600</strain>
    </source>
</reference>
<evidence type="ECO:0000256" key="1">
    <source>
        <dbReference type="SAM" id="Phobius"/>
    </source>
</evidence>
<proteinExistence type="predicted"/>
<dbReference type="OrthoDB" id="5916863at2"/>
<evidence type="ECO:0000313" key="2">
    <source>
        <dbReference type="EMBL" id="RXJ72814.1"/>
    </source>
</evidence>
<dbReference type="AlphaFoldDB" id="A0A4Q0YRS0"/>
<name>A0A4Q0YRS0_9GAMM</name>
<dbReference type="RefSeq" id="WP_129122659.1">
    <property type="nucleotide sequence ID" value="NZ_PEIB01000015.1"/>
</dbReference>
<comment type="caution">
    <text evidence="2">The sequence shown here is derived from an EMBL/GenBank/DDBJ whole genome shotgun (WGS) entry which is preliminary data.</text>
</comment>
<dbReference type="Proteomes" id="UP000290287">
    <property type="component" value="Unassembled WGS sequence"/>
</dbReference>
<feature type="transmembrane region" description="Helical" evidence="1">
    <location>
        <begin position="65"/>
        <end position="89"/>
    </location>
</feature>
<keyword evidence="1" id="KW-0812">Transmembrane</keyword>
<keyword evidence="1" id="KW-1133">Transmembrane helix</keyword>
<keyword evidence="3" id="KW-1185">Reference proteome</keyword>
<protein>
    <submittedName>
        <fullName evidence="2">Uncharacterized protein</fullName>
    </submittedName>
</protein>
<gene>
    <name evidence="2" type="ORF">CS022_13200</name>
</gene>
<accession>A0A4Q0YRS0</accession>
<feature type="transmembrane region" description="Helical" evidence="1">
    <location>
        <begin position="6"/>
        <end position="27"/>
    </location>
</feature>
<organism evidence="2 3">
    <name type="scientific">Veronia nyctiphanis</name>
    <dbReference type="NCBI Taxonomy" id="1278244"/>
    <lineage>
        <taxon>Bacteria</taxon>
        <taxon>Pseudomonadati</taxon>
        <taxon>Pseudomonadota</taxon>
        <taxon>Gammaproteobacteria</taxon>
        <taxon>Vibrionales</taxon>
        <taxon>Vibrionaceae</taxon>
        <taxon>Veronia</taxon>
    </lineage>
</organism>